<dbReference type="Gene3D" id="1.20.1250.20">
    <property type="entry name" value="MFS general substrate transporter like domains"/>
    <property type="match status" value="1"/>
</dbReference>
<keyword evidence="6 7" id="KW-0472">Membrane</keyword>
<reference evidence="9 10" key="1">
    <citation type="journal article" date="2022" name="Int. J. Syst. Evol. Microbiol.">
        <title>Apilactobacillus apisilvae sp. nov., Nicolia spurrieriana gen. nov. sp. nov., Bombilactobacillus folatiphilus sp. nov. and Bombilactobacillus thymidiniphilus sp. nov., four new lactic acid bacterial isolates from stingless bees Tetragonula carbonaria and Austroplebeia australis.</title>
        <authorList>
            <person name="Oliphant S.A."/>
            <person name="Watson-Haigh N.S."/>
            <person name="Sumby K.M."/>
            <person name="Gardner J."/>
            <person name="Groom S."/>
            <person name="Jiranek V."/>
        </authorList>
    </citation>
    <scope>NUCLEOTIDE SEQUENCE [LARGE SCALE GENOMIC DNA]</scope>
    <source>
        <strain evidence="9 10">SG4_A1</strain>
    </source>
</reference>
<dbReference type="SUPFAM" id="SSF103473">
    <property type="entry name" value="MFS general substrate transporter"/>
    <property type="match status" value="1"/>
</dbReference>
<feature type="transmembrane region" description="Helical" evidence="7">
    <location>
        <begin position="234"/>
        <end position="258"/>
    </location>
</feature>
<dbReference type="Proteomes" id="UP000831947">
    <property type="component" value="Chromosome"/>
</dbReference>
<keyword evidence="4 7" id="KW-0812">Transmembrane</keyword>
<evidence type="ECO:0000256" key="7">
    <source>
        <dbReference type="SAM" id="Phobius"/>
    </source>
</evidence>
<proteinExistence type="inferred from homology"/>
<evidence type="ECO:0000256" key="6">
    <source>
        <dbReference type="ARBA" id="ARBA00023136"/>
    </source>
</evidence>
<evidence type="ECO:0000256" key="1">
    <source>
        <dbReference type="ARBA" id="ARBA00004651"/>
    </source>
</evidence>
<dbReference type="CDD" id="cd17325">
    <property type="entry name" value="MFS_MdtG_SLC18_like"/>
    <property type="match status" value="1"/>
</dbReference>
<feature type="transmembrane region" description="Helical" evidence="7">
    <location>
        <begin position="201"/>
        <end position="222"/>
    </location>
</feature>
<accession>A0ABY4PE89</accession>
<feature type="transmembrane region" description="Helical" evidence="7">
    <location>
        <begin position="163"/>
        <end position="181"/>
    </location>
</feature>
<feature type="transmembrane region" description="Helical" evidence="7">
    <location>
        <begin position="331"/>
        <end position="354"/>
    </location>
</feature>
<feature type="domain" description="Major facilitator superfamily (MFS) profile" evidence="8">
    <location>
        <begin position="8"/>
        <end position="382"/>
    </location>
</feature>
<dbReference type="PANTHER" id="PTHR23504">
    <property type="entry name" value="MAJOR FACILITATOR SUPERFAMILY DOMAIN-CONTAINING PROTEIN 10"/>
    <property type="match status" value="1"/>
</dbReference>
<feature type="transmembrane region" description="Helical" evidence="7">
    <location>
        <begin position="103"/>
        <end position="121"/>
    </location>
</feature>
<gene>
    <name evidence="9" type="ORF">MOO47_01430</name>
</gene>
<dbReference type="RefSeq" id="WP_249513065.1">
    <property type="nucleotide sequence ID" value="NZ_CP093365.1"/>
</dbReference>
<sequence length="386" mass="42187">MSKEAKRAIYILVFGNFLICLGISLVIPVEPYIKKSYGFSTTEIGIMTSLFAFAQFVASPITGRVSDKIGRKKVIVTGLLLYMVAEAIFAMSNSLWLFDISRIIGGLAAAMFVPTSMAMAADLTDDKQRARVVGWISAAFSGGLILGPGIGGMLAHITYKVPFWAAAILGLLSTIITQWLLPDEPAKDIQAMPKINWRQFLTPLLTILFAMIFISSFGLQGFESIYSIYVNQVFNFGMGTIALVLTLNGVISLFFQIVMFDWLTKVLGELKLIALCFLGGSLSTIWITQTRNHWQVIVATLIVFTAFDLLRPAITTLLTKMSHANQGLINGLNMSLTSVGNVVGPIMAGVLMDINPHSPYLLVAAILFLSFLISLIVQLVAIRQTK</sequence>
<dbReference type="Pfam" id="PF07690">
    <property type="entry name" value="MFS_1"/>
    <property type="match status" value="1"/>
</dbReference>
<dbReference type="PRINTS" id="PR01035">
    <property type="entry name" value="TCRTETA"/>
</dbReference>
<organism evidence="9 10">
    <name type="scientific">Bombilactobacillus thymidiniphilus</name>
    <dbReference type="NCBI Taxonomy" id="2923363"/>
    <lineage>
        <taxon>Bacteria</taxon>
        <taxon>Bacillati</taxon>
        <taxon>Bacillota</taxon>
        <taxon>Bacilli</taxon>
        <taxon>Lactobacillales</taxon>
        <taxon>Lactobacillaceae</taxon>
        <taxon>Bombilactobacillus</taxon>
    </lineage>
</organism>
<evidence type="ECO:0000256" key="4">
    <source>
        <dbReference type="ARBA" id="ARBA00022692"/>
    </source>
</evidence>
<comment type="subcellular location">
    <subcellularLocation>
        <location evidence="1">Cell membrane</location>
        <topology evidence="1">Multi-pass membrane protein</topology>
    </subcellularLocation>
</comment>
<dbReference type="PROSITE" id="PS00216">
    <property type="entry name" value="SUGAR_TRANSPORT_1"/>
    <property type="match status" value="1"/>
</dbReference>
<feature type="transmembrane region" description="Helical" evidence="7">
    <location>
        <begin position="9"/>
        <end position="29"/>
    </location>
</feature>
<evidence type="ECO:0000256" key="5">
    <source>
        <dbReference type="ARBA" id="ARBA00022989"/>
    </source>
</evidence>
<dbReference type="InterPro" id="IPR011701">
    <property type="entry name" value="MFS"/>
</dbReference>
<name>A0ABY4PE89_9LACO</name>
<dbReference type="InterPro" id="IPR020846">
    <property type="entry name" value="MFS_dom"/>
</dbReference>
<protein>
    <submittedName>
        <fullName evidence="9">MFS transporter</fullName>
    </submittedName>
</protein>
<evidence type="ECO:0000313" key="9">
    <source>
        <dbReference type="EMBL" id="UQS83880.1"/>
    </source>
</evidence>
<evidence type="ECO:0000313" key="10">
    <source>
        <dbReference type="Proteomes" id="UP000831947"/>
    </source>
</evidence>
<dbReference type="InterPro" id="IPR001958">
    <property type="entry name" value="Tet-R_TetA/multi-R_MdtG-like"/>
</dbReference>
<feature type="transmembrane region" description="Helical" evidence="7">
    <location>
        <begin position="293"/>
        <end position="310"/>
    </location>
</feature>
<evidence type="ECO:0000256" key="3">
    <source>
        <dbReference type="ARBA" id="ARBA00022448"/>
    </source>
</evidence>
<dbReference type="PROSITE" id="PS50850">
    <property type="entry name" value="MFS"/>
    <property type="match status" value="1"/>
</dbReference>
<dbReference type="InterPro" id="IPR005829">
    <property type="entry name" value="Sugar_transporter_CS"/>
</dbReference>
<evidence type="ECO:0000259" key="8">
    <source>
        <dbReference type="PROSITE" id="PS50850"/>
    </source>
</evidence>
<feature type="transmembrane region" description="Helical" evidence="7">
    <location>
        <begin position="133"/>
        <end position="157"/>
    </location>
</feature>
<keyword evidence="10" id="KW-1185">Reference proteome</keyword>
<keyword evidence="5 7" id="KW-1133">Transmembrane helix</keyword>
<dbReference type="PANTHER" id="PTHR23504:SF115">
    <property type="entry name" value="MULTIDRUG RESISTANCE PROTEIN 2"/>
    <property type="match status" value="1"/>
</dbReference>
<dbReference type="InterPro" id="IPR036259">
    <property type="entry name" value="MFS_trans_sf"/>
</dbReference>
<dbReference type="EMBL" id="CP093365">
    <property type="protein sequence ID" value="UQS83880.1"/>
    <property type="molecule type" value="Genomic_DNA"/>
</dbReference>
<feature type="transmembrane region" description="Helical" evidence="7">
    <location>
        <begin position="270"/>
        <end position="287"/>
    </location>
</feature>
<feature type="transmembrane region" description="Helical" evidence="7">
    <location>
        <begin position="44"/>
        <end position="62"/>
    </location>
</feature>
<feature type="transmembrane region" description="Helical" evidence="7">
    <location>
        <begin position="360"/>
        <end position="382"/>
    </location>
</feature>
<feature type="transmembrane region" description="Helical" evidence="7">
    <location>
        <begin position="74"/>
        <end position="97"/>
    </location>
</feature>
<comment type="similarity">
    <text evidence="2">Belongs to the major facilitator superfamily. TCR/Tet family.</text>
</comment>
<evidence type="ECO:0000256" key="2">
    <source>
        <dbReference type="ARBA" id="ARBA00007520"/>
    </source>
</evidence>
<keyword evidence="3" id="KW-0813">Transport</keyword>